<protein>
    <submittedName>
        <fullName evidence="3">NAD(P)-dependent dehydrogenase</fullName>
    </submittedName>
</protein>
<dbReference type="Pfam" id="PF13561">
    <property type="entry name" value="adh_short_C2"/>
    <property type="match status" value="1"/>
</dbReference>
<dbReference type="InterPro" id="IPR020904">
    <property type="entry name" value="Sc_DH/Rdtase_CS"/>
</dbReference>
<dbReference type="InterPro" id="IPR036291">
    <property type="entry name" value="NAD(P)-bd_dom_sf"/>
</dbReference>
<evidence type="ECO:0000313" key="4">
    <source>
        <dbReference type="Proteomes" id="UP000290567"/>
    </source>
</evidence>
<evidence type="ECO:0000256" key="2">
    <source>
        <dbReference type="ARBA" id="ARBA00023002"/>
    </source>
</evidence>
<keyword evidence="4" id="KW-1185">Reference proteome</keyword>
<dbReference type="InterPro" id="IPR002347">
    <property type="entry name" value="SDR_fam"/>
</dbReference>
<dbReference type="GO" id="GO:0016616">
    <property type="term" value="F:oxidoreductase activity, acting on the CH-OH group of donors, NAD or NADP as acceptor"/>
    <property type="evidence" value="ECO:0007669"/>
    <property type="project" value="TreeGrafter"/>
</dbReference>
<dbReference type="PANTHER" id="PTHR42760">
    <property type="entry name" value="SHORT-CHAIN DEHYDROGENASES/REDUCTASES FAMILY MEMBER"/>
    <property type="match status" value="1"/>
</dbReference>
<dbReference type="SUPFAM" id="SSF51735">
    <property type="entry name" value="NAD(P)-binding Rossmann-fold domains"/>
    <property type="match status" value="1"/>
</dbReference>
<dbReference type="NCBIfam" id="NF005118">
    <property type="entry name" value="PRK06550.1"/>
    <property type="match status" value="1"/>
</dbReference>
<name>A0A4P5PC77_9ENTE</name>
<dbReference type="Proteomes" id="UP000290567">
    <property type="component" value="Unassembled WGS sequence"/>
</dbReference>
<reference evidence="4" key="1">
    <citation type="submission" date="2019-02" db="EMBL/GenBank/DDBJ databases">
        <title>Draft genome sequence of Enterococcus sp. Gos25-1.</title>
        <authorList>
            <person name="Tanaka N."/>
            <person name="Shiwa Y."/>
            <person name="Fujita N."/>
        </authorList>
    </citation>
    <scope>NUCLEOTIDE SEQUENCE [LARGE SCALE GENOMIC DNA]</scope>
    <source>
        <strain evidence="4">Gos25-1</strain>
    </source>
</reference>
<dbReference type="PRINTS" id="PR00081">
    <property type="entry name" value="GDHRDH"/>
</dbReference>
<dbReference type="Gene3D" id="3.40.50.720">
    <property type="entry name" value="NAD(P)-binding Rossmann-like Domain"/>
    <property type="match status" value="1"/>
</dbReference>
<dbReference type="PANTHER" id="PTHR42760:SF115">
    <property type="entry name" value="3-OXOACYL-[ACYL-CARRIER-PROTEIN] REDUCTASE FABG"/>
    <property type="match status" value="1"/>
</dbReference>
<dbReference type="RefSeq" id="WP_146622528.1">
    <property type="nucleotide sequence ID" value="NZ_BJCC01000015.1"/>
</dbReference>
<dbReference type="OrthoDB" id="9803333at2"/>
<sequence length="245" mass="26115">MIEYSEFSGKTVVVSGAASGIGQAQAEAFLTQKATVIGLDQQPMTAKERFIPYQVDLSDYSQVAEVGAAILARYPHVDILINTAGILDDYLPTLSTTEELWMKIFQTNVTSIFRLTNVFLPHMLERKSGVIINMASIAGLIAGGGGAAYTMAKHAVVGYTKQLALDYAAEGIRVNALAPGAIKTPMNAADFAGDASMAEWVAKETPLNRWAEPQEVAAATLFLASEAASYLQGVVLPVDGGWLLK</sequence>
<comment type="similarity">
    <text evidence="1">Belongs to the short-chain dehydrogenases/reductases (SDR) family.</text>
</comment>
<dbReference type="FunFam" id="3.40.50.720:FF:000084">
    <property type="entry name" value="Short-chain dehydrogenase reductase"/>
    <property type="match status" value="1"/>
</dbReference>
<accession>A0A4P5PC77</accession>
<dbReference type="PRINTS" id="PR00080">
    <property type="entry name" value="SDRFAMILY"/>
</dbReference>
<evidence type="ECO:0000256" key="1">
    <source>
        <dbReference type="ARBA" id="ARBA00006484"/>
    </source>
</evidence>
<keyword evidence="2" id="KW-0560">Oxidoreductase</keyword>
<dbReference type="EMBL" id="BJCC01000015">
    <property type="protein sequence ID" value="GCF94084.1"/>
    <property type="molecule type" value="Genomic_DNA"/>
</dbReference>
<comment type="caution">
    <text evidence="3">The sequence shown here is derived from an EMBL/GenBank/DDBJ whole genome shotgun (WGS) entry which is preliminary data.</text>
</comment>
<dbReference type="CDD" id="cd05233">
    <property type="entry name" value="SDR_c"/>
    <property type="match status" value="1"/>
</dbReference>
<dbReference type="AlphaFoldDB" id="A0A4P5PC77"/>
<organism evidence="3 4">
    <name type="scientific">Enterococcus florum</name>
    <dbReference type="NCBI Taxonomy" id="2480627"/>
    <lineage>
        <taxon>Bacteria</taxon>
        <taxon>Bacillati</taxon>
        <taxon>Bacillota</taxon>
        <taxon>Bacilli</taxon>
        <taxon>Lactobacillales</taxon>
        <taxon>Enterococcaceae</taxon>
        <taxon>Enterococcus</taxon>
    </lineage>
</organism>
<gene>
    <name evidence="3" type="ORF">NRIC_19750</name>
</gene>
<evidence type="ECO:0000313" key="3">
    <source>
        <dbReference type="EMBL" id="GCF94084.1"/>
    </source>
</evidence>
<dbReference type="PROSITE" id="PS00061">
    <property type="entry name" value="ADH_SHORT"/>
    <property type="match status" value="1"/>
</dbReference>
<dbReference type="GO" id="GO:0008206">
    <property type="term" value="P:bile acid metabolic process"/>
    <property type="evidence" value="ECO:0007669"/>
    <property type="project" value="UniProtKB-ARBA"/>
</dbReference>
<proteinExistence type="inferred from homology"/>